<gene>
    <name evidence="8" type="ORF">FLJC2902T_21970</name>
</gene>
<keyword evidence="5 6" id="KW-0472">Membrane</keyword>
<feature type="transmembrane region" description="Helical" evidence="6">
    <location>
        <begin position="237"/>
        <end position="258"/>
    </location>
</feature>
<proteinExistence type="predicted"/>
<dbReference type="InterPro" id="IPR037185">
    <property type="entry name" value="EmrE-like"/>
</dbReference>
<dbReference type="EMBL" id="AVGG01000012">
    <property type="protein sequence ID" value="ESU27223.1"/>
    <property type="molecule type" value="Genomic_DNA"/>
</dbReference>
<dbReference type="AlphaFoldDB" id="V6SKK0"/>
<evidence type="ECO:0000256" key="3">
    <source>
        <dbReference type="ARBA" id="ARBA00022692"/>
    </source>
</evidence>
<comment type="subcellular location">
    <subcellularLocation>
        <location evidence="1">Cell membrane</location>
        <topology evidence="1">Multi-pass membrane protein</topology>
    </subcellularLocation>
</comment>
<feature type="transmembrane region" description="Helical" evidence="6">
    <location>
        <begin position="5"/>
        <end position="21"/>
    </location>
</feature>
<keyword evidence="2" id="KW-1003">Cell membrane</keyword>
<feature type="transmembrane region" description="Helical" evidence="6">
    <location>
        <begin position="207"/>
        <end position="225"/>
    </location>
</feature>
<dbReference type="OrthoDB" id="1524053at2"/>
<feature type="transmembrane region" description="Helical" evidence="6">
    <location>
        <begin position="265"/>
        <end position="286"/>
    </location>
</feature>
<evidence type="ECO:0000256" key="4">
    <source>
        <dbReference type="ARBA" id="ARBA00022989"/>
    </source>
</evidence>
<evidence type="ECO:0000313" key="9">
    <source>
        <dbReference type="Proteomes" id="UP000018004"/>
    </source>
</evidence>
<organism evidence="8 9">
    <name type="scientific">Flavobacterium limnosediminis JC2902</name>
    <dbReference type="NCBI Taxonomy" id="1341181"/>
    <lineage>
        <taxon>Bacteria</taxon>
        <taxon>Pseudomonadati</taxon>
        <taxon>Bacteroidota</taxon>
        <taxon>Flavobacteriia</taxon>
        <taxon>Flavobacteriales</taxon>
        <taxon>Flavobacteriaceae</taxon>
        <taxon>Flavobacterium</taxon>
    </lineage>
</organism>
<comment type="caution">
    <text evidence="8">The sequence shown here is derived from an EMBL/GenBank/DDBJ whole genome shotgun (WGS) entry which is preliminary data.</text>
</comment>
<feature type="transmembrane region" description="Helical" evidence="6">
    <location>
        <begin position="62"/>
        <end position="79"/>
    </location>
</feature>
<keyword evidence="9" id="KW-1185">Reference proteome</keyword>
<name>V6SKK0_9FLAO</name>
<reference evidence="8 9" key="1">
    <citation type="submission" date="2013-08" db="EMBL/GenBank/DDBJ databases">
        <title>Flavobacterium limnosediminis JC2902 genome sequencing.</title>
        <authorList>
            <person name="Lee K."/>
            <person name="Yi H."/>
            <person name="Park S."/>
            <person name="Chun J."/>
        </authorList>
    </citation>
    <scope>NUCLEOTIDE SEQUENCE [LARGE SCALE GENOMIC DNA]</scope>
    <source>
        <strain evidence="8 9">JC2902</strain>
    </source>
</reference>
<feature type="domain" description="EamA" evidence="7">
    <location>
        <begin position="2"/>
        <end position="131"/>
    </location>
</feature>
<keyword evidence="3 6" id="KW-0812">Transmembrane</keyword>
<feature type="transmembrane region" description="Helical" evidence="6">
    <location>
        <begin position="176"/>
        <end position="195"/>
    </location>
</feature>
<dbReference type="STRING" id="1341181.FLJC2902T_21970"/>
<dbReference type="Proteomes" id="UP000018004">
    <property type="component" value="Unassembled WGS sequence"/>
</dbReference>
<sequence>MLYILLSICCSVSVAILLKIARRHEINIQQSINWNYLAALILCFVSYYPDVSVINNSAPWKFYFPLSVLLPTIFLFMAASIKNIGIVKTDIAQRLSLFIPILAAYFIFHENISLMKFIGIGIGFTAIFLTLSRKSEPSDENKNWIFPLIVLLGFGIIDVLFKQIALSKEIPFTTSLFFILCGAFCIASLITAYSVIFKKRNLSWRNFFFGIILGIFNFGNILFYLKAHKALADSPSTVFAAMNFGVISIGTIIGVTAFNEKITKINYIGIAFALLAVIIITLSQLYGY</sequence>
<dbReference type="InterPro" id="IPR000620">
    <property type="entry name" value="EamA_dom"/>
</dbReference>
<dbReference type="InterPro" id="IPR050638">
    <property type="entry name" value="AA-Vitamin_Transporters"/>
</dbReference>
<protein>
    <recommendedName>
        <fullName evidence="7">EamA domain-containing protein</fullName>
    </recommendedName>
</protein>
<dbReference type="eggNOG" id="COG0697">
    <property type="taxonomic scope" value="Bacteria"/>
</dbReference>
<dbReference type="RefSeq" id="WP_023579774.1">
    <property type="nucleotide sequence ID" value="NZ_AVGG01000012.1"/>
</dbReference>
<dbReference type="PATRIC" id="fig|1341181.4.peg.2162"/>
<accession>V6SKK0</accession>
<evidence type="ECO:0000313" key="8">
    <source>
        <dbReference type="EMBL" id="ESU27223.1"/>
    </source>
</evidence>
<evidence type="ECO:0000259" key="7">
    <source>
        <dbReference type="Pfam" id="PF00892"/>
    </source>
</evidence>
<feature type="transmembrane region" description="Helical" evidence="6">
    <location>
        <begin position="33"/>
        <end position="50"/>
    </location>
</feature>
<evidence type="ECO:0000256" key="6">
    <source>
        <dbReference type="SAM" id="Phobius"/>
    </source>
</evidence>
<dbReference type="PANTHER" id="PTHR32322:SF18">
    <property type="entry name" value="S-ADENOSYLMETHIONINE_S-ADENOSYLHOMOCYSTEINE TRANSPORTER"/>
    <property type="match status" value="1"/>
</dbReference>
<evidence type="ECO:0000256" key="2">
    <source>
        <dbReference type="ARBA" id="ARBA00022475"/>
    </source>
</evidence>
<dbReference type="Pfam" id="PF00892">
    <property type="entry name" value="EamA"/>
    <property type="match status" value="1"/>
</dbReference>
<evidence type="ECO:0000256" key="1">
    <source>
        <dbReference type="ARBA" id="ARBA00004651"/>
    </source>
</evidence>
<dbReference type="Gene3D" id="1.10.3730.20">
    <property type="match status" value="1"/>
</dbReference>
<keyword evidence="4 6" id="KW-1133">Transmembrane helix</keyword>
<feature type="transmembrane region" description="Helical" evidence="6">
    <location>
        <begin position="91"/>
        <end position="108"/>
    </location>
</feature>
<dbReference type="PANTHER" id="PTHR32322">
    <property type="entry name" value="INNER MEMBRANE TRANSPORTER"/>
    <property type="match status" value="1"/>
</dbReference>
<feature type="transmembrane region" description="Helical" evidence="6">
    <location>
        <begin position="114"/>
        <end position="132"/>
    </location>
</feature>
<feature type="transmembrane region" description="Helical" evidence="6">
    <location>
        <begin position="144"/>
        <end position="164"/>
    </location>
</feature>
<dbReference type="GO" id="GO:0005886">
    <property type="term" value="C:plasma membrane"/>
    <property type="evidence" value="ECO:0007669"/>
    <property type="project" value="UniProtKB-SubCell"/>
</dbReference>
<evidence type="ECO:0000256" key="5">
    <source>
        <dbReference type="ARBA" id="ARBA00023136"/>
    </source>
</evidence>
<dbReference type="SUPFAM" id="SSF103481">
    <property type="entry name" value="Multidrug resistance efflux transporter EmrE"/>
    <property type="match status" value="2"/>
</dbReference>